<comment type="caution">
    <text evidence="2">The sequence shown here is derived from an EMBL/GenBank/DDBJ whole genome shotgun (WGS) entry which is preliminary data.</text>
</comment>
<keyword evidence="3" id="KW-1185">Reference proteome</keyword>
<evidence type="ECO:0000256" key="1">
    <source>
        <dbReference type="SAM" id="MobiDB-lite"/>
    </source>
</evidence>
<dbReference type="EMBL" id="JAUHHV010000011">
    <property type="protein sequence ID" value="KAK1406946.1"/>
    <property type="molecule type" value="Genomic_DNA"/>
</dbReference>
<gene>
    <name evidence="2" type="ORF">QVD17_38556</name>
</gene>
<feature type="compositionally biased region" description="Low complexity" evidence="1">
    <location>
        <begin position="97"/>
        <end position="110"/>
    </location>
</feature>
<evidence type="ECO:0000313" key="3">
    <source>
        <dbReference type="Proteomes" id="UP001229421"/>
    </source>
</evidence>
<evidence type="ECO:0000313" key="2">
    <source>
        <dbReference type="EMBL" id="KAK1406946.1"/>
    </source>
</evidence>
<feature type="compositionally biased region" description="Basic and acidic residues" evidence="1">
    <location>
        <begin position="332"/>
        <end position="343"/>
    </location>
</feature>
<accession>A0AAD8JQP9</accession>
<name>A0AAD8JQP9_TARER</name>
<dbReference type="AlphaFoldDB" id="A0AAD8JQP9"/>
<dbReference type="Proteomes" id="UP001229421">
    <property type="component" value="Unassembled WGS sequence"/>
</dbReference>
<feature type="region of interest" description="Disordered" evidence="1">
    <location>
        <begin position="324"/>
        <end position="356"/>
    </location>
</feature>
<proteinExistence type="predicted"/>
<feature type="compositionally biased region" description="Basic and acidic residues" evidence="1">
    <location>
        <begin position="1"/>
        <end position="10"/>
    </location>
</feature>
<protein>
    <submittedName>
        <fullName evidence="2">Uncharacterized protein</fullName>
    </submittedName>
</protein>
<organism evidence="2 3">
    <name type="scientific">Tagetes erecta</name>
    <name type="common">African marigold</name>
    <dbReference type="NCBI Taxonomy" id="13708"/>
    <lineage>
        <taxon>Eukaryota</taxon>
        <taxon>Viridiplantae</taxon>
        <taxon>Streptophyta</taxon>
        <taxon>Embryophyta</taxon>
        <taxon>Tracheophyta</taxon>
        <taxon>Spermatophyta</taxon>
        <taxon>Magnoliopsida</taxon>
        <taxon>eudicotyledons</taxon>
        <taxon>Gunneridae</taxon>
        <taxon>Pentapetalae</taxon>
        <taxon>asterids</taxon>
        <taxon>campanulids</taxon>
        <taxon>Asterales</taxon>
        <taxon>Asteraceae</taxon>
        <taxon>Asteroideae</taxon>
        <taxon>Heliantheae alliance</taxon>
        <taxon>Tageteae</taxon>
        <taxon>Tagetes</taxon>
    </lineage>
</organism>
<sequence length="356" mass="39595">MDKREHHNELGDDSLESSHVNEQLGHEEAINDDVTDESRNELRRSTSTVRFVDAVEFARLLNQRNREFVDAVEFVYGDQIRDTRDIGSSSRGTRPVLHSSSSGPLMHSPSNRPVLHSSISRPVMHSTSNQPVTHSVSSNRHVLNSVSRRHVLHSASIQQVLHSVSIRPVLHSASSQPLLHSASSESSRPMLPLISSESYAYGNQLLNEQYINSVFGQGAPVAPPMVEMRPPMAQMVPPPIVEMRPPMAQMVPPPIVEMRPPMAQMVPPSMAQMVAPQMVEMRPQMVQMPPTVEMRPPMVEMDSQRGFVYDILCEAANALVQSVGEASYSDEASSRERGQRSDEQDSTSTDAKKPKR</sequence>
<feature type="region of interest" description="Disordered" evidence="1">
    <location>
        <begin position="84"/>
        <end position="110"/>
    </location>
</feature>
<reference evidence="2" key="1">
    <citation type="journal article" date="2023" name="bioRxiv">
        <title>Improved chromosome-level genome assembly for marigold (Tagetes erecta).</title>
        <authorList>
            <person name="Jiang F."/>
            <person name="Yuan L."/>
            <person name="Wang S."/>
            <person name="Wang H."/>
            <person name="Xu D."/>
            <person name="Wang A."/>
            <person name="Fan W."/>
        </authorList>
    </citation>
    <scope>NUCLEOTIDE SEQUENCE</scope>
    <source>
        <strain evidence="2">WSJ</strain>
        <tissue evidence="2">Leaf</tissue>
    </source>
</reference>
<feature type="region of interest" description="Disordered" evidence="1">
    <location>
        <begin position="1"/>
        <end position="45"/>
    </location>
</feature>